<dbReference type="InterPro" id="IPR036942">
    <property type="entry name" value="Beta-barrel_TonB_sf"/>
</dbReference>
<proteinExistence type="predicted"/>
<accession>A0A9X2HQJ7</accession>
<dbReference type="SUPFAM" id="SSF56935">
    <property type="entry name" value="Porins"/>
    <property type="match status" value="1"/>
</dbReference>
<dbReference type="Gene3D" id="2.40.170.20">
    <property type="entry name" value="TonB-dependent receptor, beta-barrel domain"/>
    <property type="match status" value="2"/>
</dbReference>
<keyword evidence="5" id="KW-0732">Signal</keyword>
<evidence type="ECO:0000256" key="3">
    <source>
        <dbReference type="ARBA" id="ARBA00023237"/>
    </source>
</evidence>
<dbReference type="AlphaFoldDB" id="A0A9X2HQJ7"/>
<keyword evidence="7" id="KW-1185">Reference proteome</keyword>
<evidence type="ECO:0000256" key="4">
    <source>
        <dbReference type="SAM" id="MobiDB-lite"/>
    </source>
</evidence>
<evidence type="ECO:0000256" key="5">
    <source>
        <dbReference type="SAM" id="SignalP"/>
    </source>
</evidence>
<keyword evidence="3" id="KW-0998">Cell outer membrane</keyword>
<dbReference type="EMBL" id="JAMLDX010000021">
    <property type="protein sequence ID" value="MCP3732621.1"/>
    <property type="molecule type" value="Genomic_DNA"/>
</dbReference>
<feature type="compositionally biased region" description="Low complexity" evidence="4">
    <location>
        <begin position="593"/>
        <end position="602"/>
    </location>
</feature>
<feature type="signal peptide" evidence="5">
    <location>
        <begin position="1"/>
        <end position="21"/>
    </location>
</feature>
<dbReference type="Proteomes" id="UP001139451">
    <property type="component" value="Unassembled WGS sequence"/>
</dbReference>
<evidence type="ECO:0000256" key="1">
    <source>
        <dbReference type="ARBA" id="ARBA00004442"/>
    </source>
</evidence>
<dbReference type="PANTHER" id="PTHR47234:SF3">
    <property type="entry name" value="SECRETIN_TONB SHORT N-TERMINAL DOMAIN-CONTAINING PROTEIN"/>
    <property type="match status" value="1"/>
</dbReference>
<evidence type="ECO:0000313" key="7">
    <source>
        <dbReference type="Proteomes" id="UP001139451"/>
    </source>
</evidence>
<keyword evidence="2" id="KW-0472">Membrane</keyword>
<evidence type="ECO:0000256" key="2">
    <source>
        <dbReference type="ARBA" id="ARBA00023136"/>
    </source>
</evidence>
<dbReference type="Gene3D" id="2.170.130.10">
    <property type="entry name" value="TonB-dependent receptor, plug domain"/>
    <property type="match status" value="1"/>
</dbReference>
<feature type="region of interest" description="Disordered" evidence="4">
    <location>
        <begin position="22"/>
        <end position="46"/>
    </location>
</feature>
<feature type="chain" id="PRO_5040884360" evidence="5">
    <location>
        <begin position="22"/>
        <end position="820"/>
    </location>
</feature>
<comment type="subcellular location">
    <subcellularLocation>
        <location evidence="1">Cell outer membrane</location>
    </subcellularLocation>
</comment>
<sequence length="820" mass="87645">MRRVAWVMSGLMMAASPMAMAAGQETAAAPQRGETPPPETGDGGGDVVDGEEIVVSGELRGAVPGDVKPELSLNPADIRAYGVGSLAELLTELEPQTRSGRGRGSGGPVLLLSGRRISGFSEIRNIPPEAIERIDILPEEAALKLGYRADQRVVNIVLRRRFRAITAEVEGGIATAGGRDSEEVELNMLRLNRDGRVNVTAEYERDSSLLERERDVVTTNTDSQYRTLLPDTQSLSVNGVYSRNIGKVAATANLRLEQNWNESLLGLPSTGGTNPLLRSSDSGTLHGGFSLNGDLSPKWRWSVTGNWDRNENRTLTDRETGLTDRAVSVSNVGSLDALVNGSLAALPAGDISTSVRASARTSDLDSESLRSGLFSTNSIGRDSGAVQANIDLPIASRSRAILSPLGNFSLNANVELEQLSDFGTLITYGYGANWSPIEQVRFVASFTEEEGAPSAQQLGNPTITTPNVRVFDFVRGASVDITRIDGGNPNLIADNRSVMKLGLNLRPLKDTDLTLNVDYNKSVIRNPIASFPTATAAIEAAFPDRFTRDGSGTLIRIDNRPVNFLRSEREQIRWGLNFSKSITSPLAKKMAEQFQAQRAARQAAREAAEARGEAPPQGERGPGQGQRRFGEGGQRGPGGPGGGFGGRGGGFGGGGGPGGGGRLQLGLFHTIALTDKLVIRQGLPELDLLNGAATGSRGGSPRHQVELRAGVVRDGIGLRLNADWNSATTVRGGASSSELLRFDDFATVNLRLFATLGPQFKFVRDNRWLQGTRITLSVDNVFDSRLKVTDASGATPISYQPALLDPLGRTVKLSLRKVFF</sequence>
<dbReference type="RefSeq" id="WP_254296216.1">
    <property type="nucleotide sequence ID" value="NZ_JAMLDX010000021.1"/>
</dbReference>
<evidence type="ECO:0000313" key="6">
    <source>
        <dbReference type="EMBL" id="MCP3732621.1"/>
    </source>
</evidence>
<keyword evidence="6" id="KW-0675">Receptor</keyword>
<reference evidence="6" key="1">
    <citation type="submission" date="2022-05" db="EMBL/GenBank/DDBJ databases">
        <title>Sphingomonas sp. strain MG17 Genome sequencing and assembly.</title>
        <authorList>
            <person name="Kim I."/>
        </authorList>
    </citation>
    <scope>NUCLEOTIDE SEQUENCE</scope>
    <source>
        <strain evidence="6">MG17</strain>
    </source>
</reference>
<protein>
    <submittedName>
        <fullName evidence="6">TonB-dependent receptor</fullName>
    </submittedName>
</protein>
<feature type="region of interest" description="Disordered" evidence="4">
    <location>
        <begin position="593"/>
        <end position="657"/>
    </location>
</feature>
<dbReference type="GO" id="GO:0009279">
    <property type="term" value="C:cell outer membrane"/>
    <property type="evidence" value="ECO:0007669"/>
    <property type="project" value="UniProtKB-SubCell"/>
</dbReference>
<dbReference type="PANTHER" id="PTHR47234">
    <property type="match status" value="1"/>
</dbReference>
<gene>
    <name evidence="6" type="ORF">M9978_19535</name>
</gene>
<organism evidence="6 7">
    <name type="scientific">Sphingomonas tagetis</name>
    <dbReference type="NCBI Taxonomy" id="2949092"/>
    <lineage>
        <taxon>Bacteria</taxon>
        <taxon>Pseudomonadati</taxon>
        <taxon>Pseudomonadota</taxon>
        <taxon>Alphaproteobacteria</taxon>
        <taxon>Sphingomonadales</taxon>
        <taxon>Sphingomonadaceae</taxon>
        <taxon>Sphingomonas</taxon>
    </lineage>
</organism>
<feature type="compositionally biased region" description="Gly residues" evidence="4">
    <location>
        <begin position="631"/>
        <end position="657"/>
    </location>
</feature>
<comment type="caution">
    <text evidence="6">The sequence shown here is derived from an EMBL/GenBank/DDBJ whole genome shotgun (WGS) entry which is preliminary data.</text>
</comment>
<name>A0A9X2HQJ7_9SPHN</name>
<feature type="compositionally biased region" description="Basic and acidic residues" evidence="4">
    <location>
        <begin position="603"/>
        <end position="612"/>
    </location>
</feature>
<dbReference type="InterPro" id="IPR037066">
    <property type="entry name" value="Plug_dom_sf"/>
</dbReference>